<dbReference type="PANTHER" id="PTHR42760:SF133">
    <property type="entry name" value="3-OXOACYL-[ACYL-CARRIER-PROTEIN] REDUCTASE"/>
    <property type="match status" value="1"/>
</dbReference>
<protein>
    <recommendedName>
        <fullName evidence="6">NAD(P)-binding protein</fullName>
    </recommendedName>
</protein>
<keyword evidence="3" id="KW-0560">Oxidoreductase</keyword>
<evidence type="ECO:0000313" key="4">
    <source>
        <dbReference type="EMBL" id="KAF7554782.1"/>
    </source>
</evidence>
<evidence type="ECO:0000256" key="3">
    <source>
        <dbReference type="ARBA" id="ARBA00023002"/>
    </source>
</evidence>
<gene>
    <name evidence="4" type="ORF">G7Z17_g2662</name>
</gene>
<evidence type="ECO:0000313" key="5">
    <source>
        <dbReference type="Proteomes" id="UP000722485"/>
    </source>
</evidence>
<evidence type="ECO:0008006" key="6">
    <source>
        <dbReference type="Google" id="ProtNLM"/>
    </source>
</evidence>
<name>A0A9P5HJB4_9HYPO</name>
<organism evidence="4 5">
    <name type="scientific">Cylindrodendrum hubeiense</name>
    <dbReference type="NCBI Taxonomy" id="595255"/>
    <lineage>
        <taxon>Eukaryota</taxon>
        <taxon>Fungi</taxon>
        <taxon>Dikarya</taxon>
        <taxon>Ascomycota</taxon>
        <taxon>Pezizomycotina</taxon>
        <taxon>Sordariomycetes</taxon>
        <taxon>Hypocreomycetidae</taxon>
        <taxon>Hypocreales</taxon>
        <taxon>Nectriaceae</taxon>
        <taxon>Cylindrodendrum</taxon>
    </lineage>
</organism>
<accession>A0A9P5HJB4</accession>
<dbReference type="FunFam" id="3.40.50.720:FF:000084">
    <property type="entry name" value="Short-chain dehydrogenase reductase"/>
    <property type="match status" value="1"/>
</dbReference>
<dbReference type="PANTHER" id="PTHR42760">
    <property type="entry name" value="SHORT-CHAIN DEHYDROGENASES/REDUCTASES FAMILY MEMBER"/>
    <property type="match status" value="1"/>
</dbReference>
<dbReference type="OrthoDB" id="414540at2759"/>
<evidence type="ECO:0000256" key="2">
    <source>
        <dbReference type="ARBA" id="ARBA00022857"/>
    </source>
</evidence>
<dbReference type="Gene3D" id="3.40.50.720">
    <property type="entry name" value="NAD(P)-binding Rossmann-like Domain"/>
    <property type="match status" value="1"/>
</dbReference>
<dbReference type="InterPro" id="IPR036291">
    <property type="entry name" value="NAD(P)-bd_dom_sf"/>
</dbReference>
<dbReference type="Proteomes" id="UP000722485">
    <property type="component" value="Unassembled WGS sequence"/>
</dbReference>
<comment type="similarity">
    <text evidence="1">Belongs to the short-chain dehydrogenases/reductases (SDR) family.</text>
</comment>
<dbReference type="GO" id="GO:0016616">
    <property type="term" value="F:oxidoreductase activity, acting on the CH-OH group of donors, NAD or NADP as acceptor"/>
    <property type="evidence" value="ECO:0007669"/>
    <property type="project" value="TreeGrafter"/>
</dbReference>
<dbReference type="AlphaFoldDB" id="A0A9P5HJB4"/>
<evidence type="ECO:0000256" key="1">
    <source>
        <dbReference type="ARBA" id="ARBA00006484"/>
    </source>
</evidence>
<dbReference type="EMBL" id="JAANBB010000028">
    <property type="protein sequence ID" value="KAF7554782.1"/>
    <property type="molecule type" value="Genomic_DNA"/>
</dbReference>
<dbReference type="CDD" id="cd05233">
    <property type="entry name" value="SDR_c"/>
    <property type="match status" value="1"/>
</dbReference>
<comment type="caution">
    <text evidence="4">The sequence shown here is derived from an EMBL/GenBank/DDBJ whole genome shotgun (WGS) entry which is preliminary data.</text>
</comment>
<proteinExistence type="inferred from homology"/>
<dbReference type="InterPro" id="IPR002347">
    <property type="entry name" value="SDR_fam"/>
</dbReference>
<dbReference type="Pfam" id="PF13561">
    <property type="entry name" value="adh_short_C2"/>
    <property type="match status" value="1"/>
</dbReference>
<reference evidence="4" key="1">
    <citation type="submission" date="2020-03" db="EMBL/GenBank/DDBJ databases">
        <title>Draft Genome Sequence of Cylindrodendrum hubeiense.</title>
        <authorList>
            <person name="Buettner E."/>
            <person name="Kellner H."/>
        </authorList>
    </citation>
    <scope>NUCLEOTIDE SEQUENCE</scope>
    <source>
        <strain evidence="4">IHI 201604</strain>
    </source>
</reference>
<sequence>MSRFTPQLTGAHVLVTGGSKGIGRVIVETFLAEGANVSYGARTVRGDEFSLFKDAADGARAVGSVLDIGDPASIKSWVENAAKEFGRIDIVVAMVSSSSSQLETISKSSIASPLFTEASPEAWTKSFQADILGLWTLIDATTPHLEARSGTGSIVVISSVAGFEAKHPSARGPYTTFKRAQATMAKDHARVLGPKGIRINTVTPGGIETPTIVHPDGTEELSSFGKMKRDKPEFMDILKSQVPLGDVGEPQDIANAVVYLGSRLAKYVTGANIFVDGALSTFL</sequence>
<dbReference type="SUPFAM" id="SSF51735">
    <property type="entry name" value="NAD(P)-binding Rossmann-fold domains"/>
    <property type="match status" value="1"/>
</dbReference>
<keyword evidence="2" id="KW-0521">NADP</keyword>
<dbReference type="PRINTS" id="PR00081">
    <property type="entry name" value="GDHRDH"/>
</dbReference>
<keyword evidence="5" id="KW-1185">Reference proteome</keyword>